<evidence type="ECO:0000259" key="3">
    <source>
        <dbReference type="PROSITE" id="PS01124"/>
    </source>
</evidence>
<dbReference type="KEGG" id="rbi:RB2501_08505"/>
<name>A4CJ21_ROBBH</name>
<evidence type="ECO:0000313" key="5">
    <source>
        <dbReference type="Proteomes" id="UP000009049"/>
    </source>
</evidence>
<evidence type="ECO:0000313" key="4">
    <source>
        <dbReference type="EMBL" id="EAR16929.1"/>
    </source>
</evidence>
<dbReference type="InterPro" id="IPR053142">
    <property type="entry name" value="PchR_regulatory_protein"/>
</dbReference>
<dbReference type="RefSeq" id="WP_015753685.1">
    <property type="nucleotide sequence ID" value="NC_013222.1"/>
</dbReference>
<dbReference type="GO" id="GO:0043565">
    <property type="term" value="F:sequence-specific DNA binding"/>
    <property type="evidence" value="ECO:0007669"/>
    <property type="project" value="InterPro"/>
</dbReference>
<dbReference type="STRING" id="313596.RB2501_08505"/>
<dbReference type="OrthoDB" id="2666928at2"/>
<proteinExistence type="predicted"/>
<evidence type="ECO:0000256" key="1">
    <source>
        <dbReference type="ARBA" id="ARBA00023015"/>
    </source>
</evidence>
<protein>
    <submittedName>
        <fullName evidence="4">Transcriptional regulatory protein</fullName>
    </submittedName>
</protein>
<dbReference type="Pfam" id="PF12833">
    <property type="entry name" value="HTH_18"/>
    <property type="match status" value="1"/>
</dbReference>
<keyword evidence="2" id="KW-0804">Transcription</keyword>
<accession>A4CJ21</accession>
<dbReference type="PANTHER" id="PTHR47893:SF1">
    <property type="entry name" value="REGULATORY PROTEIN PCHR"/>
    <property type="match status" value="1"/>
</dbReference>
<dbReference type="PANTHER" id="PTHR47893">
    <property type="entry name" value="REGULATORY PROTEIN PCHR"/>
    <property type="match status" value="1"/>
</dbReference>
<dbReference type="InterPro" id="IPR009057">
    <property type="entry name" value="Homeodomain-like_sf"/>
</dbReference>
<reference evidence="4 5" key="1">
    <citation type="journal article" date="2009" name="J. Bacteriol.">
        <title>Complete genome sequence of Robiginitalea biformata HTCC2501.</title>
        <authorList>
            <person name="Oh H.M."/>
            <person name="Giovannoni S.J."/>
            <person name="Lee K."/>
            <person name="Ferriera S."/>
            <person name="Johnson J."/>
            <person name="Cho J.C."/>
        </authorList>
    </citation>
    <scope>NUCLEOTIDE SEQUENCE [LARGE SCALE GENOMIC DNA]</scope>
    <source>
        <strain evidence="5">ATCC BAA-864 / HTCC2501 / KCTC 12146</strain>
    </source>
</reference>
<gene>
    <name evidence="4" type="ordered locus">RB2501_08505</name>
</gene>
<feature type="domain" description="HTH araC/xylS-type" evidence="3">
    <location>
        <begin position="235"/>
        <end position="333"/>
    </location>
</feature>
<dbReference type="EMBL" id="CP001712">
    <property type="protein sequence ID" value="EAR16929.1"/>
    <property type="molecule type" value="Genomic_DNA"/>
</dbReference>
<dbReference type="Proteomes" id="UP000009049">
    <property type="component" value="Chromosome"/>
</dbReference>
<organism evidence="4 5">
    <name type="scientific">Robiginitalea biformata (strain ATCC BAA-864 / DSM 15991 / KCTC 12146 / HTCC2501)</name>
    <dbReference type="NCBI Taxonomy" id="313596"/>
    <lineage>
        <taxon>Bacteria</taxon>
        <taxon>Pseudomonadati</taxon>
        <taxon>Bacteroidota</taxon>
        <taxon>Flavobacteriia</taxon>
        <taxon>Flavobacteriales</taxon>
        <taxon>Flavobacteriaceae</taxon>
        <taxon>Robiginitalea</taxon>
    </lineage>
</organism>
<dbReference type="InterPro" id="IPR018060">
    <property type="entry name" value="HTH_AraC"/>
</dbReference>
<dbReference type="GO" id="GO:0003700">
    <property type="term" value="F:DNA-binding transcription factor activity"/>
    <property type="evidence" value="ECO:0007669"/>
    <property type="project" value="InterPro"/>
</dbReference>
<dbReference type="SUPFAM" id="SSF46689">
    <property type="entry name" value="Homeodomain-like"/>
    <property type="match status" value="1"/>
</dbReference>
<dbReference type="PROSITE" id="PS01124">
    <property type="entry name" value="HTH_ARAC_FAMILY_2"/>
    <property type="match status" value="1"/>
</dbReference>
<dbReference type="Gene3D" id="1.10.10.60">
    <property type="entry name" value="Homeodomain-like"/>
    <property type="match status" value="2"/>
</dbReference>
<dbReference type="SMART" id="SM00342">
    <property type="entry name" value="HTH_ARAC"/>
    <property type="match status" value="1"/>
</dbReference>
<dbReference type="HOGENOM" id="CLU_052345_4_3_10"/>
<dbReference type="eggNOG" id="COG2207">
    <property type="taxonomic scope" value="Bacteria"/>
</dbReference>
<evidence type="ECO:0000256" key="2">
    <source>
        <dbReference type="ARBA" id="ARBA00023163"/>
    </source>
</evidence>
<keyword evidence="1" id="KW-0805">Transcription regulation</keyword>
<keyword evidence="5" id="KW-1185">Reference proteome</keyword>
<sequence length="345" mass="39632">MELTIKRAEKHLRALNEHLLGSISQNKGLFKLDIGQQVGSGSVTCICFNKCMTAYEYDITLKEDMHIPLNAPDMDILYFAYCLEGSSSVRLQESGNFVRLDNLQTAVVYNNQETEGVLKVEKGQRFVFNLIGIDKKRYESHFKDNFHGLEGKLRHLLEQFGNGKKFLHMGAYNLKIGEQIKMLQEQQFDNEIASFLRFEGICNLILANQISQFYLDVNQRSNTTSLTSQELQLIHQVSEFIVNYPEVQHAIKSLCKKSGLSPNKLQEGFKFMHGRTVSDYVRNVRVEKAEELLRTTDMNISEVVYSVGLTSRSYFCKIFKNKYNCSPKQYKSKRLNKVNLSEVSA</sequence>
<dbReference type="AlphaFoldDB" id="A4CJ21"/>